<organism evidence="1 2">
    <name type="scientific">Neofusicoccum parvum</name>
    <dbReference type="NCBI Taxonomy" id="310453"/>
    <lineage>
        <taxon>Eukaryota</taxon>
        <taxon>Fungi</taxon>
        <taxon>Dikarya</taxon>
        <taxon>Ascomycota</taxon>
        <taxon>Pezizomycotina</taxon>
        <taxon>Dothideomycetes</taxon>
        <taxon>Dothideomycetes incertae sedis</taxon>
        <taxon>Botryosphaeriales</taxon>
        <taxon>Botryosphaeriaceae</taxon>
        <taxon>Neofusicoccum</taxon>
    </lineage>
</organism>
<keyword evidence="2" id="KW-1185">Reference proteome</keyword>
<evidence type="ECO:0000313" key="2">
    <source>
        <dbReference type="Proteomes" id="UP001165186"/>
    </source>
</evidence>
<reference evidence="1" key="1">
    <citation type="submission" date="2024-09" db="EMBL/GenBank/DDBJ databases">
        <title>Draft Genome Sequences of Neofusicoccum parvum.</title>
        <authorList>
            <person name="Ashida A."/>
            <person name="Camagna M."/>
            <person name="Tanaka A."/>
            <person name="Takemoto D."/>
        </authorList>
    </citation>
    <scope>NUCLEOTIDE SEQUENCE</scope>
    <source>
        <strain evidence="1">PPO83</strain>
    </source>
</reference>
<accession>A0ACB5SF79</accession>
<protein>
    <submittedName>
        <fullName evidence="1">Sugar/inositol transporter</fullName>
    </submittedName>
</protein>
<gene>
    <name evidence="1" type="primary">g5352</name>
    <name evidence="1" type="ORF">NpPPO83_00005352</name>
</gene>
<name>A0ACB5SF79_9PEZI</name>
<evidence type="ECO:0000313" key="1">
    <source>
        <dbReference type="EMBL" id="GME37702.1"/>
    </source>
</evidence>
<dbReference type="Proteomes" id="UP001165186">
    <property type="component" value="Unassembled WGS sequence"/>
</dbReference>
<proteinExistence type="predicted"/>
<sequence>MADQKNESQQHNAVAATTPEFTSAINVKEPRFLGMRGKMLSTVVSIVATTGFLLFGYDQGVMSGIIGADPFNDYFEETKDNKTYQGFVTAIYEVGCFFGAIIMLVIGDKLGRKRGIIAGAVIMIVGVIIQVAAVKPHNHMAQFIIGRTITGVGNGINTSTIPTYQAECSKSTNRGLLICIEGGVIAFGTMIAYWTDYGCSYGSQDLSWRFPIAFQCLFGFIVAFAMIGLPESPRWLLTKDRHEDAVKVIAALRGYTVDAEETRMEAAVIIDSIRASGHAGETRYRDLLTGGKTQHLRRCLLGASAQLFQQIGGCNAVIYYFPILFEESIGETPNMSLLLGGVNMIIYSIFATVSWFIIERTGRRKLFLIGTIGQCLSMVLVFACLIPGTTSAAKGAAVGLFLYIAFFGATWLPLPWLYPAEVNPLKTRAKANAISTFTNWIFNFLIVMVTPIMLEKIKWGTYLFFAAVNACFFPVIYFFYPETKQRTLEEIDIIFAKGFCEDMSYVRAAKELPYLTEAEIDQKAKEYGMVSDNENDSDASGLRGSQSDEKEATHLA</sequence>
<dbReference type="EMBL" id="BSXG01000080">
    <property type="protein sequence ID" value="GME37702.1"/>
    <property type="molecule type" value="Genomic_DNA"/>
</dbReference>
<comment type="caution">
    <text evidence="1">The sequence shown here is derived from an EMBL/GenBank/DDBJ whole genome shotgun (WGS) entry which is preliminary data.</text>
</comment>